<keyword evidence="3" id="KW-1185">Reference proteome</keyword>
<feature type="transmembrane region" description="Helical" evidence="1">
    <location>
        <begin position="41"/>
        <end position="63"/>
    </location>
</feature>
<proteinExistence type="predicted"/>
<sequence length="105" mass="11400">MFVLLLSVAAIFVYHLASWSPAGWIWPASVAYFTAAATSRLRWVAAVGIAQLVYSAIDARWIIDSNLTRYLIHTIGEGLLLAVLIGAGLAYAATLRWQGRQHSAG</sequence>
<evidence type="ECO:0000313" key="2">
    <source>
        <dbReference type="EMBL" id="TDD21237.1"/>
    </source>
</evidence>
<keyword evidence="1" id="KW-0812">Transmembrane</keyword>
<feature type="transmembrane region" description="Helical" evidence="1">
    <location>
        <begin position="70"/>
        <end position="93"/>
    </location>
</feature>
<organism evidence="2 3">
    <name type="scientific">Nonomuraea diastatica</name>
    <dbReference type="NCBI Taxonomy" id="1848329"/>
    <lineage>
        <taxon>Bacteria</taxon>
        <taxon>Bacillati</taxon>
        <taxon>Actinomycetota</taxon>
        <taxon>Actinomycetes</taxon>
        <taxon>Streptosporangiales</taxon>
        <taxon>Streptosporangiaceae</taxon>
        <taxon>Nonomuraea</taxon>
    </lineage>
</organism>
<dbReference type="AlphaFoldDB" id="A0A4V2YF02"/>
<protein>
    <submittedName>
        <fullName evidence="2">Uncharacterized protein</fullName>
    </submittedName>
</protein>
<keyword evidence="1" id="KW-1133">Transmembrane helix</keyword>
<comment type="caution">
    <text evidence="2">The sequence shown here is derived from an EMBL/GenBank/DDBJ whole genome shotgun (WGS) entry which is preliminary data.</text>
</comment>
<keyword evidence="1" id="KW-0472">Membrane</keyword>
<evidence type="ECO:0000256" key="1">
    <source>
        <dbReference type="SAM" id="Phobius"/>
    </source>
</evidence>
<dbReference type="OrthoDB" id="3544198at2"/>
<dbReference type="EMBL" id="SMKP01000037">
    <property type="protein sequence ID" value="TDD21237.1"/>
    <property type="molecule type" value="Genomic_DNA"/>
</dbReference>
<dbReference type="RefSeq" id="WP_132509076.1">
    <property type="nucleotide sequence ID" value="NZ_SMKP01000037.1"/>
</dbReference>
<name>A0A4V2YF02_9ACTN</name>
<reference evidence="2 3" key="1">
    <citation type="submission" date="2019-03" db="EMBL/GenBank/DDBJ databases">
        <title>Draft genome sequences of novel Actinobacteria.</title>
        <authorList>
            <person name="Sahin N."/>
            <person name="Ay H."/>
            <person name="Saygin H."/>
        </authorList>
    </citation>
    <scope>NUCLEOTIDE SEQUENCE [LARGE SCALE GENOMIC DNA]</scope>
    <source>
        <strain evidence="2 3">KC712</strain>
    </source>
</reference>
<gene>
    <name evidence="2" type="ORF">E1294_15445</name>
</gene>
<evidence type="ECO:0000313" key="3">
    <source>
        <dbReference type="Proteomes" id="UP000294543"/>
    </source>
</evidence>
<dbReference type="Proteomes" id="UP000294543">
    <property type="component" value="Unassembled WGS sequence"/>
</dbReference>
<accession>A0A4V2YF02</accession>